<protein>
    <submittedName>
        <fullName evidence="2">Uncharacterized protein</fullName>
    </submittedName>
</protein>
<gene>
    <name evidence="2" type="ORF">CAP_0346</name>
</gene>
<comment type="caution">
    <text evidence="2">The sequence shown here is derived from an EMBL/GenBank/DDBJ whole genome shotgun (WGS) entry which is preliminary data.</text>
</comment>
<keyword evidence="3" id="KW-1185">Reference proteome</keyword>
<dbReference type="STRING" id="1192034.CAP_0346"/>
<name>A0A017SUR8_9BACT</name>
<evidence type="ECO:0000256" key="1">
    <source>
        <dbReference type="SAM" id="Phobius"/>
    </source>
</evidence>
<dbReference type="OrthoDB" id="5507098at2"/>
<dbReference type="EMBL" id="ASRX01000101">
    <property type="protein sequence ID" value="EYF00714.1"/>
    <property type="molecule type" value="Genomic_DNA"/>
</dbReference>
<accession>A0A017SUR8</accession>
<sequence length="308" mass="34447">MPPKFWAYAGIVLAVTLILNWKWSQGQIESSRQKLMAKQRAVLVELGPRWTELRDRVERWTSELAREAGPDVIDREALKGWDFRQMPGVYLRLRTDQVGTAEDIRKGAVGSLRDAFTACLLRANNQNPLAGKECQRTRDCAQGEYCNENDHCSRPVQPFNLRIAYRTLRVLSDEFVRDVQGSNELGLRALDGTFEDIMRDDMPLATELLTRAQYYLVVLDEPAEGAKVQSTEDLLATPHHARIGVWRLSDGKLVLRLRREASADLRGGMPVVDADVMAAQQRQANSCALALSVRQAMGDASAAAVAPE</sequence>
<dbReference type="AlphaFoldDB" id="A0A017SUR8"/>
<feature type="transmembrane region" description="Helical" evidence="1">
    <location>
        <begin position="6"/>
        <end position="23"/>
    </location>
</feature>
<organism evidence="2 3">
    <name type="scientific">Chondromyces apiculatus DSM 436</name>
    <dbReference type="NCBI Taxonomy" id="1192034"/>
    <lineage>
        <taxon>Bacteria</taxon>
        <taxon>Pseudomonadati</taxon>
        <taxon>Myxococcota</taxon>
        <taxon>Polyangia</taxon>
        <taxon>Polyangiales</taxon>
        <taxon>Polyangiaceae</taxon>
        <taxon>Chondromyces</taxon>
    </lineage>
</organism>
<keyword evidence="1" id="KW-0812">Transmembrane</keyword>
<dbReference type="Proteomes" id="UP000019678">
    <property type="component" value="Unassembled WGS sequence"/>
</dbReference>
<reference evidence="2 3" key="1">
    <citation type="submission" date="2013-05" db="EMBL/GenBank/DDBJ databases">
        <title>Genome assembly of Chondromyces apiculatus DSM 436.</title>
        <authorList>
            <person name="Sharma G."/>
            <person name="Khatri I."/>
            <person name="Kaur C."/>
            <person name="Mayilraj S."/>
            <person name="Subramanian S."/>
        </authorList>
    </citation>
    <scope>NUCLEOTIDE SEQUENCE [LARGE SCALE GENOMIC DNA]</scope>
    <source>
        <strain evidence="2 3">DSM 436</strain>
    </source>
</reference>
<evidence type="ECO:0000313" key="3">
    <source>
        <dbReference type="Proteomes" id="UP000019678"/>
    </source>
</evidence>
<keyword evidence="1" id="KW-1133">Transmembrane helix</keyword>
<evidence type="ECO:0000313" key="2">
    <source>
        <dbReference type="EMBL" id="EYF00714.1"/>
    </source>
</evidence>
<keyword evidence="1" id="KW-0472">Membrane</keyword>
<dbReference type="RefSeq" id="WP_156041562.1">
    <property type="nucleotide sequence ID" value="NZ_ASRX01000101.1"/>
</dbReference>
<proteinExistence type="predicted"/>